<sequence length="238" mass="26271">MAMARGSSGLAYPERFYAATSYAGFDGSPDLSIGVTSKFSNGVALVLYALFQQAIGPSNAPNPRGWSPLEQSKWTRYLGIINFSQWLGIQRTPQKPSQLKLRVEQIFQGIQLAVTMFYDHIILETSVEVMVAFNSLTRSCPWRLFPYSVSETVVPIMSTLVWSVVTTAEGRVPVASEGKLQTGGIAEGARAPTEAENCFRRICTELKEVPHSAKMRMKLESYSDPSLALQPSLSRSEH</sequence>
<accession>A0AAN7GK33</accession>
<comment type="caution">
    <text evidence="2">The sequence shown here is derived from an EMBL/GenBank/DDBJ whole genome shotgun (WGS) entry which is preliminary data.</text>
</comment>
<protein>
    <submittedName>
        <fullName evidence="2">Uncharacterized protein</fullName>
    </submittedName>
</protein>
<dbReference type="GO" id="GO:0000062">
    <property type="term" value="F:fatty-acyl-CoA binding"/>
    <property type="evidence" value="ECO:0007669"/>
    <property type="project" value="InterPro"/>
</dbReference>
<dbReference type="AlphaFoldDB" id="A0AAN7GK33"/>
<proteinExistence type="predicted"/>
<gene>
    <name evidence="2" type="ORF">SAY87_012470</name>
</gene>
<evidence type="ECO:0000256" key="1">
    <source>
        <dbReference type="ARBA" id="ARBA00023121"/>
    </source>
</evidence>
<dbReference type="EMBL" id="JAXIOK010000021">
    <property type="protein sequence ID" value="KAK4746158.1"/>
    <property type="molecule type" value="Genomic_DNA"/>
</dbReference>
<evidence type="ECO:0000313" key="2">
    <source>
        <dbReference type="EMBL" id="KAK4746158.1"/>
    </source>
</evidence>
<keyword evidence="1" id="KW-0446">Lipid-binding</keyword>
<dbReference type="Gene3D" id="1.20.80.10">
    <property type="match status" value="1"/>
</dbReference>
<dbReference type="InterPro" id="IPR035984">
    <property type="entry name" value="Acyl-CoA-binding_sf"/>
</dbReference>
<evidence type="ECO:0000313" key="3">
    <source>
        <dbReference type="Proteomes" id="UP001345219"/>
    </source>
</evidence>
<name>A0AAN7GK33_9MYRT</name>
<keyword evidence="3" id="KW-1185">Reference proteome</keyword>
<dbReference type="InterPro" id="IPR014352">
    <property type="entry name" value="FERM/acyl-CoA-bd_prot_sf"/>
</dbReference>
<reference evidence="2 3" key="1">
    <citation type="journal article" date="2023" name="Hortic Res">
        <title>Pangenome of water caltrop reveals structural variations and asymmetric subgenome divergence after allopolyploidization.</title>
        <authorList>
            <person name="Zhang X."/>
            <person name="Chen Y."/>
            <person name="Wang L."/>
            <person name="Yuan Y."/>
            <person name="Fang M."/>
            <person name="Shi L."/>
            <person name="Lu R."/>
            <person name="Comes H.P."/>
            <person name="Ma Y."/>
            <person name="Chen Y."/>
            <person name="Huang G."/>
            <person name="Zhou Y."/>
            <person name="Zheng Z."/>
            <person name="Qiu Y."/>
        </authorList>
    </citation>
    <scope>NUCLEOTIDE SEQUENCE [LARGE SCALE GENOMIC DNA]</scope>
    <source>
        <tissue evidence="2">Roots</tissue>
    </source>
</reference>
<dbReference type="Proteomes" id="UP001345219">
    <property type="component" value="Chromosome 10"/>
</dbReference>
<organism evidence="2 3">
    <name type="scientific">Trapa incisa</name>
    <dbReference type="NCBI Taxonomy" id="236973"/>
    <lineage>
        <taxon>Eukaryota</taxon>
        <taxon>Viridiplantae</taxon>
        <taxon>Streptophyta</taxon>
        <taxon>Embryophyta</taxon>
        <taxon>Tracheophyta</taxon>
        <taxon>Spermatophyta</taxon>
        <taxon>Magnoliopsida</taxon>
        <taxon>eudicotyledons</taxon>
        <taxon>Gunneridae</taxon>
        <taxon>Pentapetalae</taxon>
        <taxon>rosids</taxon>
        <taxon>malvids</taxon>
        <taxon>Myrtales</taxon>
        <taxon>Lythraceae</taxon>
        <taxon>Trapa</taxon>
    </lineage>
</organism>
<dbReference type="SUPFAM" id="SSF47027">
    <property type="entry name" value="Acyl-CoA binding protein"/>
    <property type="match status" value="1"/>
</dbReference>